<dbReference type="CDD" id="cd16620">
    <property type="entry name" value="vRING-HC-C4C4_RBBP6"/>
    <property type="match status" value="1"/>
</dbReference>
<dbReference type="EMBL" id="JARAOO010000006">
    <property type="protein sequence ID" value="KAJ7966365.1"/>
    <property type="molecule type" value="Genomic_DNA"/>
</dbReference>
<dbReference type="EMBL" id="JARAOO010000006">
    <property type="protein sequence ID" value="KAJ7966364.1"/>
    <property type="molecule type" value="Genomic_DNA"/>
</dbReference>
<feature type="region of interest" description="Disordered" evidence="7">
    <location>
        <begin position="169"/>
        <end position="198"/>
    </location>
</feature>
<dbReference type="Pfam" id="PF00098">
    <property type="entry name" value="zf-CCHC"/>
    <property type="match status" value="1"/>
</dbReference>
<evidence type="ECO:0000313" key="12">
    <source>
        <dbReference type="Proteomes" id="UP001163823"/>
    </source>
</evidence>
<dbReference type="PROSITE" id="PS50158">
    <property type="entry name" value="ZF_CCHC"/>
    <property type="match status" value="1"/>
</dbReference>
<feature type="compositionally biased region" description="Basic and acidic residues" evidence="7">
    <location>
        <begin position="552"/>
        <end position="563"/>
    </location>
</feature>
<organism evidence="11 12">
    <name type="scientific">Quillaja saponaria</name>
    <name type="common">Soap bark tree</name>
    <dbReference type="NCBI Taxonomy" id="32244"/>
    <lineage>
        <taxon>Eukaryota</taxon>
        <taxon>Viridiplantae</taxon>
        <taxon>Streptophyta</taxon>
        <taxon>Embryophyta</taxon>
        <taxon>Tracheophyta</taxon>
        <taxon>Spermatophyta</taxon>
        <taxon>Magnoliopsida</taxon>
        <taxon>eudicotyledons</taxon>
        <taxon>Gunneridae</taxon>
        <taxon>Pentapetalae</taxon>
        <taxon>rosids</taxon>
        <taxon>fabids</taxon>
        <taxon>Fabales</taxon>
        <taxon>Quillajaceae</taxon>
        <taxon>Quillaja</taxon>
    </lineage>
</organism>
<dbReference type="InterPro" id="IPR033489">
    <property type="entry name" value="RBBP6"/>
</dbReference>
<dbReference type="PROSITE" id="PS50089">
    <property type="entry name" value="ZF_RING_2"/>
    <property type="match status" value="1"/>
</dbReference>
<dbReference type="GO" id="GO:0005634">
    <property type="term" value="C:nucleus"/>
    <property type="evidence" value="ECO:0007669"/>
    <property type="project" value="UniProtKB-SubCell"/>
</dbReference>
<dbReference type="PROSITE" id="PS51282">
    <property type="entry name" value="DWNN"/>
    <property type="match status" value="1"/>
</dbReference>
<dbReference type="Gene3D" id="3.30.40.10">
    <property type="entry name" value="Zinc/RING finger domain, C3HC4 (zinc finger)"/>
    <property type="match status" value="1"/>
</dbReference>
<keyword evidence="2" id="KW-0479">Metal-binding</keyword>
<dbReference type="Pfam" id="PF08783">
    <property type="entry name" value="DWNN"/>
    <property type="match status" value="1"/>
</dbReference>
<dbReference type="GO" id="GO:0006397">
    <property type="term" value="P:mRNA processing"/>
    <property type="evidence" value="ECO:0007669"/>
    <property type="project" value="InterPro"/>
</dbReference>
<evidence type="ECO:0000259" key="8">
    <source>
        <dbReference type="PROSITE" id="PS50089"/>
    </source>
</evidence>
<feature type="compositionally biased region" description="Basic and acidic residues" evidence="7">
    <location>
        <begin position="614"/>
        <end position="632"/>
    </location>
</feature>
<dbReference type="InterPro" id="IPR001878">
    <property type="entry name" value="Znf_CCHC"/>
</dbReference>
<accession>A0AAD7LY46</accession>
<feature type="region of interest" description="Disordered" evidence="7">
    <location>
        <begin position="552"/>
        <end position="762"/>
    </location>
</feature>
<dbReference type="GO" id="GO:0008270">
    <property type="term" value="F:zinc ion binding"/>
    <property type="evidence" value="ECO:0007669"/>
    <property type="project" value="UniProtKB-KW"/>
</dbReference>
<dbReference type="SMART" id="SM01180">
    <property type="entry name" value="DWNN"/>
    <property type="match status" value="1"/>
</dbReference>
<name>A0AAD7LY46_QUISA</name>
<feature type="domain" description="DWNN" evidence="10">
    <location>
        <begin position="3"/>
        <end position="77"/>
    </location>
</feature>
<evidence type="ECO:0000256" key="1">
    <source>
        <dbReference type="ARBA" id="ARBA00004123"/>
    </source>
</evidence>
<dbReference type="GO" id="GO:0061630">
    <property type="term" value="F:ubiquitin protein ligase activity"/>
    <property type="evidence" value="ECO:0007669"/>
    <property type="project" value="InterPro"/>
</dbReference>
<dbReference type="PANTHER" id="PTHR15439">
    <property type="entry name" value="RETINOBLASTOMA-BINDING PROTEIN 6"/>
    <property type="match status" value="1"/>
</dbReference>
<dbReference type="InterPro" id="IPR014891">
    <property type="entry name" value="DWNN_domain"/>
</dbReference>
<dbReference type="InterPro" id="IPR013083">
    <property type="entry name" value="Znf_RING/FYVE/PHD"/>
</dbReference>
<gene>
    <name evidence="11" type="ORF">O6P43_015845</name>
</gene>
<evidence type="ECO:0000313" key="11">
    <source>
        <dbReference type="EMBL" id="KAJ7966364.1"/>
    </source>
</evidence>
<dbReference type="InterPro" id="IPR001841">
    <property type="entry name" value="Znf_RING"/>
</dbReference>
<feature type="compositionally biased region" description="Basic residues" evidence="7">
    <location>
        <begin position="741"/>
        <end position="753"/>
    </location>
</feature>
<dbReference type="InterPro" id="IPR017907">
    <property type="entry name" value="Znf_RING_CS"/>
</dbReference>
<evidence type="ECO:0000256" key="4">
    <source>
        <dbReference type="ARBA" id="ARBA00022833"/>
    </source>
</evidence>
<keyword evidence="5" id="KW-0539">Nucleus</keyword>
<dbReference type="GO" id="GO:0003676">
    <property type="term" value="F:nucleic acid binding"/>
    <property type="evidence" value="ECO:0007669"/>
    <property type="project" value="InterPro"/>
</dbReference>
<keyword evidence="4" id="KW-0862">Zinc</keyword>
<keyword evidence="12" id="KW-1185">Reference proteome</keyword>
<dbReference type="SMART" id="SM00343">
    <property type="entry name" value="ZnF_C2HC"/>
    <property type="match status" value="1"/>
</dbReference>
<dbReference type="KEGG" id="qsa:O6P43_015845"/>
<proteinExistence type="predicted"/>
<dbReference type="PROSITE" id="PS00518">
    <property type="entry name" value="ZF_RING_1"/>
    <property type="match status" value="1"/>
</dbReference>
<feature type="compositionally biased region" description="Basic and acidic residues" evidence="7">
    <location>
        <begin position="694"/>
        <end position="716"/>
    </location>
</feature>
<keyword evidence="3 6" id="KW-0863">Zinc-finger</keyword>
<dbReference type="SUPFAM" id="SSF57850">
    <property type="entry name" value="RING/U-box"/>
    <property type="match status" value="1"/>
</dbReference>
<dbReference type="InterPro" id="IPR036875">
    <property type="entry name" value="Znf_CCHC_sf"/>
</dbReference>
<dbReference type="Gene3D" id="3.10.20.90">
    <property type="entry name" value="Phosphatidylinositol 3-kinase Catalytic Subunit, Chain A, domain 1"/>
    <property type="match status" value="1"/>
</dbReference>
<dbReference type="AlphaFoldDB" id="A0AAD7LY46"/>
<evidence type="ECO:0000259" key="10">
    <source>
        <dbReference type="PROSITE" id="PS51282"/>
    </source>
</evidence>
<evidence type="ECO:0000259" key="9">
    <source>
        <dbReference type="PROSITE" id="PS50158"/>
    </source>
</evidence>
<evidence type="ECO:0000256" key="6">
    <source>
        <dbReference type="PROSITE-ProRule" id="PRU00047"/>
    </source>
</evidence>
<evidence type="ECO:0000256" key="3">
    <source>
        <dbReference type="ARBA" id="ARBA00022771"/>
    </source>
</evidence>
<dbReference type="SUPFAM" id="SSF57756">
    <property type="entry name" value="Retrovirus zinc finger-like domains"/>
    <property type="match status" value="1"/>
</dbReference>
<dbReference type="Proteomes" id="UP001163823">
    <property type="component" value="Chromosome 6"/>
</dbReference>
<comment type="subcellular location">
    <subcellularLocation>
        <location evidence="1">Nucleus</location>
    </subcellularLocation>
</comment>
<sequence>MTVRFKFRSSVNFDSVDIEGRSSISVRDLKANILRQKNLNICQNFDLVLSDAVTGLEYNDWNSQIPDGSCVIIRRVPAETTHTDMVKLGNFQSKETKIVSSLRPVNGKIDESDDFGVDIYPVPEVTISGSDFHTDLKILARGERDVIDAVRFSEPQREGCQFLEASDLSDAIPSGPSHAGKEGNSSESPLKPIPKDNAKPENLRVFDAIPPTIEHDNFPSELKCSLCNSFFKEAMMIPCCQHSFCKRCVCLVLLEKASCPKCYSTKCKVEDLLPNVSLTQAIDHFLESQMLIPGSSNALCQYAPDGESGIQGRDVSCNVTIYQNEPEFPHSPSAIGMGSNYNMGESAYEMVFRDNASKMKQIDEDKGIQKGGSLQMRKLILLSRGRETCGLILQREIRVLWILENDTESSPVGGRGAQGGDRTCYMCGSPNHLIRDCPVASSPHPPLQRGGAMIPGPGSGYLSQYWNTAPLPHVRPFTVPYGHPGMLPFNTAMFPVLPFAVPTYMPSAYGGNPSFSAFMKIGDVALPVETGGEHHESGSELLDHQNYEKRRKLSSDSLRRESSFDDDDYNERHHFKETESSGYHKPHMSREKKVRSTVDVVPGRRNMKHCSRTKIQDESFLVDKDNYHEKNSRSSNSGGGQGTYQCRERSSPEVEDMPVSSCSCNEERHKMHHQKCSRRHYERRENYGTGSDSSLDHHRIYKEKEVKRKRDKPDVKRNRHKRHSHLESGLEQSFSSNERKEKKHRGQRSRHSKPIGETVDDDLKYDRWQMGNEYDREDYRSYIQRRAF</sequence>
<comment type="caution">
    <text evidence="11">The sequence shown here is derived from an EMBL/GenBank/DDBJ whole genome shotgun (WGS) entry which is preliminary data.</text>
</comment>
<feature type="domain" description="RING-type" evidence="8">
    <location>
        <begin position="224"/>
        <end position="262"/>
    </location>
</feature>
<dbReference type="GO" id="GO:0016567">
    <property type="term" value="P:protein ubiquitination"/>
    <property type="evidence" value="ECO:0007669"/>
    <property type="project" value="InterPro"/>
</dbReference>
<dbReference type="Gene3D" id="4.10.60.10">
    <property type="entry name" value="Zinc finger, CCHC-type"/>
    <property type="match status" value="1"/>
</dbReference>
<dbReference type="PANTHER" id="PTHR15439:SF11">
    <property type="entry name" value="E3 UBIQUITIN LIGASE PQT3-LIKE ISOFORM X1"/>
    <property type="match status" value="1"/>
</dbReference>
<evidence type="ECO:0000256" key="7">
    <source>
        <dbReference type="SAM" id="MobiDB-lite"/>
    </source>
</evidence>
<evidence type="ECO:0000256" key="5">
    <source>
        <dbReference type="ARBA" id="ARBA00023242"/>
    </source>
</evidence>
<feature type="compositionally biased region" description="Basic and acidic residues" evidence="7">
    <location>
        <begin position="570"/>
        <end position="579"/>
    </location>
</feature>
<feature type="compositionally biased region" description="Basic residues" evidence="7">
    <location>
        <begin position="670"/>
        <end position="681"/>
    </location>
</feature>
<protein>
    <submittedName>
        <fullName evidence="11">E3 ubiquitin-protein ligase RBBP6</fullName>
    </submittedName>
</protein>
<evidence type="ECO:0000256" key="2">
    <source>
        <dbReference type="ARBA" id="ARBA00022723"/>
    </source>
</evidence>
<reference evidence="11" key="1">
    <citation type="journal article" date="2023" name="Science">
        <title>Elucidation of the pathway for biosynthesis of saponin adjuvants from the soapbark tree.</title>
        <authorList>
            <person name="Reed J."/>
            <person name="Orme A."/>
            <person name="El-Demerdash A."/>
            <person name="Owen C."/>
            <person name="Martin L.B.B."/>
            <person name="Misra R.C."/>
            <person name="Kikuchi S."/>
            <person name="Rejzek M."/>
            <person name="Martin A.C."/>
            <person name="Harkess A."/>
            <person name="Leebens-Mack J."/>
            <person name="Louveau T."/>
            <person name="Stephenson M.J."/>
            <person name="Osbourn A."/>
        </authorList>
    </citation>
    <scope>NUCLEOTIDE SEQUENCE</scope>
    <source>
        <strain evidence="11">S10</strain>
    </source>
</reference>
<dbReference type="GO" id="GO:0006511">
    <property type="term" value="P:ubiquitin-dependent protein catabolic process"/>
    <property type="evidence" value="ECO:0007669"/>
    <property type="project" value="TreeGrafter"/>
</dbReference>
<feature type="domain" description="CCHC-type" evidence="9">
    <location>
        <begin position="424"/>
        <end position="438"/>
    </location>
</feature>